<dbReference type="Gene3D" id="3.30.390.50">
    <property type="entry name" value="CO dehydrogenase flavoprotein, C-terminal domain"/>
    <property type="match status" value="1"/>
</dbReference>
<dbReference type="Gene3D" id="3.30.465.10">
    <property type="match status" value="1"/>
</dbReference>
<evidence type="ECO:0000313" key="6">
    <source>
        <dbReference type="Proteomes" id="UP000535511"/>
    </source>
</evidence>
<dbReference type="InterPro" id="IPR016166">
    <property type="entry name" value="FAD-bd_PCMH"/>
</dbReference>
<evidence type="ECO:0000256" key="3">
    <source>
        <dbReference type="ARBA" id="ARBA00023002"/>
    </source>
</evidence>
<dbReference type="InterPro" id="IPR036683">
    <property type="entry name" value="CO_DH_flav_C_dom_sf"/>
</dbReference>
<dbReference type="SUPFAM" id="SSF55447">
    <property type="entry name" value="CO dehydrogenase flavoprotein C-terminal domain-like"/>
    <property type="match status" value="1"/>
</dbReference>
<comment type="caution">
    <text evidence="5">The sequence shown here is derived from an EMBL/GenBank/DDBJ whole genome shotgun (WGS) entry which is preliminary data.</text>
</comment>
<evidence type="ECO:0000256" key="1">
    <source>
        <dbReference type="ARBA" id="ARBA00022630"/>
    </source>
</evidence>
<dbReference type="PROSITE" id="PS51387">
    <property type="entry name" value="FAD_PCMH"/>
    <property type="match status" value="1"/>
</dbReference>
<dbReference type="Pfam" id="PF00941">
    <property type="entry name" value="FAD_binding_5"/>
    <property type="match status" value="1"/>
</dbReference>
<proteinExistence type="predicted"/>
<dbReference type="SMART" id="SM01092">
    <property type="entry name" value="CO_deh_flav_C"/>
    <property type="match status" value="1"/>
</dbReference>
<dbReference type="PANTHER" id="PTHR42659">
    <property type="entry name" value="XANTHINE DEHYDROGENASE SUBUNIT C-RELATED"/>
    <property type="match status" value="1"/>
</dbReference>
<dbReference type="PANTHER" id="PTHR42659:SF2">
    <property type="entry name" value="XANTHINE DEHYDROGENASE SUBUNIT C-RELATED"/>
    <property type="match status" value="1"/>
</dbReference>
<organism evidence="5 6">
    <name type="scientific">Nocardioides panaciterrulae</name>
    <dbReference type="NCBI Taxonomy" id="661492"/>
    <lineage>
        <taxon>Bacteria</taxon>
        <taxon>Bacillati</taxon>
        <taxon>Actinomycetota</taxon>
        <taxon>Actinomycetes</taxon>
        <taxon>Propionibacteriales</taxon>
        <taxon>Nocardioidaceae</taxon>
        <taxon>Nocardioides</taxon>
    </lineage>
</organism>
<dbReference type="EMBL" id="JACCBG010000001">
    <property type="protein sequence ID" value="NYD41013.1"/>
    <property type="molecule type" value="Genomic_DNA"/>
</dbReference>
<gene>
    <name evidence="5" type="ORF">BJZ21_001096</name>
</gene>
<dbReference type="InterPro" id="IPR005107">
    <property type="entry name" value="CO_DH_flav_C"/>
</dbReference>
<sequence length="305" mass="31427">MKPAPFAYRRPGSLPEALAALAGEPNAKVLAGGQSLVPLLSMRLAAPTLLVDINAVPGLDTIEVVEGGSTGRDPGVTVGALARHTDVLAHEDARRVQPLLGMALSHVAHATIRNRGTTVGSIVHADAAAEMPVVLKLLGGHVEAEGPAGRRRIAAHDLYLGPLESSLHHDEIAVSAFFPALAPRAGVAFDEIARRHGDYALCGVAALVRLVDEPGSGTVAEARAGYLSVAEVPSVVDLTAELAGGVTDAALAAAGERALAALDPADDIHATAAYRAQLVRVLTSRVLRSAFDHAVARSSTPDEDE</sequence>
<dbReference type="InterPro" id="IPR002346">
    <property type="entry name" value="Mopterin_DH_FAD-bd"/>
</dbReference>
<dbReference type="EC" id="1.2.7.4" evidence="5"/>
<name>A0A7Y9E4B7_9ACTN</name>
<dbReference type="AlphaFoldDB" id="A0A7Y9E4B7"/>
<protein>
    <submittedName>
        <fullName evidence="5">Carbon-monoxide dehydrogenase medium subunit</fullName>
        <ecNumber evidence="5">1.2.7.4</ecNumber>
    </submittedName>
</protein>
<evidence type="ECO:0000313" key="5">
    <source>
        <dbReference type="EMBL" id="NYD41013.1"/>
    </source>
</evidence>
<dbReference type="Proteomes" id="UP000535511">
    <property type="component" value="Unassembled WGS sequence"/>
</dbReference>
<dbReference type="InterPro" id="IPR016167">
    <property type="entry name" value="FAD-bd_PCMH_sub1"/>
</dbReference>
<keyword evidence="1" id="KW-0285">Flavoprotein</keyword>
<dbReference type="Gene3D" id="3.30.43.10">
    <property type="entry name" value="Uridine Diphospho-n-acetylenolpyruvylglucosamine Reductase, domain 2"/>
    <property type="match status" value="1"/>
</dbReference>
<evidence type="ECO:0000256" key="2">
    <source>
        <dbReference type="ARBA" id="ARBA00022827"/>
    </source>
</evidence>
<keyword evidence="3 5" id="KW-0560">Oxidoreductase</keyword>
<dbReference type="SUPFAM" id="SSF56176">
    <property type="entry name" value="FAD-binding/transporter-associated domain-like"/>
    <property type="match status" value="1"/>
</dbReference>
<dbReference type="InterPro" id="IPR016169">
    <property type="entry name" value="FAD-bd_PCMH_sub2"/>
</dbReference>
<reference evidence="5 6" key="1">
    <citation type="submission" date="2020-07" db="EMBL/GenBank/DDBJ databases">
        <title>Sequencing the genomes of 1000 actinobacteria strains.</title>
        <authorList>
            <person name="Klenk H.-P."/>
        </authorList>
    </citation>
    <scope>NUCLEOTIDE SEQUENCE [LARGE SCALE GENOMIC DNA]</scope>
    <source>
        <strain evidence="5 6">DSM 21350</strain>
    </source>
</reference>
<dbReference type="InterPro" id="IPR036318">
    <property type="entry name" value="FAD-bd_PCMH-like_sf"/>
</dbReference>
<accession>A0A7Y9E4B7</accession>
<dbReference type="GO" id="GO:0043885">
    <property type="term" value="F:anaerobic carbon-monoxide dehydrogenase activity"/>
    <property type="evidence" value="ECO:0007669"/>
    <property type="project" value="UniProtKB-EC"/>
</dbReference>
<dbReference type="RefSeq" id="WP_179662822.1">
    <property type="nucleotide sequence ID" value="NZ_JACCBG010000001.1"/>
</dbReference>
<evidence type="ECO:0000259" key="4">
    <source>
        <dbReference type="PROSITE" id="PS51387"/>
    </source>
</evidence>
<dbReference type="InterPro" id="IPR051312">
    <property type="entry name" value="Diverse_Substr_Oxidored"/>
</dbReference>
<keyword evidence="2" id="KW-0274">FAD</keyword>
<keyword evidence="6" id="KW-1185">Reference proteome</keyword>
<dbReference type="Pfam" id="PF03450">
    <property type="entry name" value="CO_deh_flav_C"/>
    <property type="match status" value="1"/>
</dbReference>
<feature type="domain" description="FAD-binding PCMH-type" evidence="4">
    <location>
        <begin position="1"/>
        <end position="183"/>
    </location>
</feature>
<dbReference type="GO" id="GO:0071949">
    <property type="term" value="F:FAD binding"/>
    <property type="evidence" value="ECO:0007669"/>
    <property type="project" value="InterPro"/>
</dbReference>